<gene>
    <name evidence="1" type="ORF">M8818_005874</name>
</gene>
<dbReference type="EMBL" id="JAMKPW020000035">
    <property type="protein sequence ID" value="KAK8201406.1"/>
    <property type="molecule type" value="Genomic_DNA"/>
</dbReference>
<evidence type="ECO:0000313" key="2">
    <source>
        <dbReference type="Proteomes" id="UP001320706"/>
    </source>
</evidence>
<keyword evidence="2" id="KW-1185">Reference proteome</keyword>
<dbReference type="Proteomes" id="UP001320706">
    <property type="component" value="Unassembled WGS sequence"/>
</dbReference>
<proteinExistence type="predicted"/>
<sequence>MDTYIKAVGAFIFKLNDEPPADDILAIGHRSLVEKAKRVRALMRDTKTLSQGLEEEKEKLKEERERLEEEKEGIRKDREAGEREREEWRVEKRRLEEEVASLKGLLSGMGPPEDSGPRKRPRPDDAIPEGRTTRASSHVDRGLLPSQNLLPSEQQLMANTTPALPPSPSPLSAAQDGPAWAEIPNCRDIDLGENDCNLAAADISQEVKNLISTRCPENTRKSNMNKNVVGPTRCVWSQVKLREKEVKWKDRRGRCDKDHKDEALFFTCFFIPWRWTLQHDAVHPPRTPSERRKAFDRVKSNIGDPERYLCGWFKGAKFEDIGREDVKTFLAWAFFDRDCGGEEQDEQDNEEIEEYVLEVEAMLGKKLRPGKGPAKSLRLTLDPVDMLHRSLLWYTCVGVVDFLTYLKLHRGGFHLHRLYLSRFPTVFPFRPFSLLARHSSPAKHLSYWHKPHTSKTRLPILFIHGIGIGLYPYTSFLSELEAHVDDTSSKSDGQVGILAVEIMSISFRITSAALSKDDLCAELEQILTAHGYDRFVLVSHSYGSVISTHIISNPSLGPMVASMVLIDPVSILLHMPDVAYNFTRRQPKRANEWQLWYFASMDPGVAHSLGRRFFWNENVLWKEDIKEFMKSGRQVTVSLAGQDLIVDTDAVGSYLINETPTQGDSAMTMERESWKRRSYHGDGLGVLWFDELDHAQVFDKAATRARLVEVVSRYFELDGTVEYKSLPSGLHNVQSDLIYFIHEEHAGLSAFVSHPAEEADRNAHFVAVGILVPLSFGRLGRSWLHGAQLLELAQQVVQDTEDNTILEEYWESHRLDKHRERAEGIKKAGSPSRNQQPRNSDRTRHRTFSSTTSFDNVLSAEHPALSLPNLLDTFGPLLFPLHRAALLRKRILLIGSAPVQRQCNYGASIYDYA</sequence>
<comment type="caution">
    <text evidence="1">The sequence shown here is derived from an EMBL/GenBank/DDBJ whole genome shotgun (WGS) entry which is preliminary data.</text>
</comment>
<evidence type="ECO:0000313" key="1">
    <source>
        <dbReference type="EMBL" id="KAK8201406.1"/>
    </source>
</evidence>
<reference evidence="1" key="1">
    <citation type="submission" date="2024-02" db="EMBL/GenBank/DDBJ databases">
        <title>Metagenome Assembled Genome of Zalaria obscura JY119.</title>
        <authorList>
            <person name="Vighnesh L."/>
            <person name="Jagadeeshwari U."/>
            <person name="Venkata Ramana C."/>
            <person name="Sasikala C."/>
        </authorList>
    </citation>
    <scope>NUCLEOTIDE SEQUENCE</scope>
    <source>
        <strain evidence="1">JY119</strain>
    </source>
</reference>
<organism evidence="1 2">
    <name type="scientific">Zalaria obscura</name>
    <dbReference type="NCBI Taxonomy" id="2024903"/>
    <lineage>
        <taxon>Eukaryota</taxon>
        <taxon>Fungi</taxon>
        <taxon>Dikarya</taxon>
        <taxon>Ascomycota</taxon>
        <taxon>Pezizomycotina</taxon>
        <taxon>Dothideomycetes</taxon>
        <taxon>Dothideomycetidae</taxon>
        <taxon>Dothideales</taxon>
        <taxon>Zalariaceae</taxon>
        <taxon>Zalaria</taxon>
    </lineage>
</organism>
<protein>
    <submittedName>
        <fullName evidence="1">Uncharacterized protein</fullName>
    </submittedName>
</protein>
<accession>A0ACC3S889</accession>
<name>A0ACC3S889_9PEZI</name>